<dbReference type="Gene3D" id="1.10.10.1320">
    <property type="entry name" value="Anti-sigma factor, zinc-finger domain"/>
    <property type="match status" value="1"/>
</dbReference>
<dbReference type="Pfam" id="PF13490">
    <property type="entry name" value="zf-HC2"/>
    <property type="match status" value="1"/>
</dbReference>
<evidence type="ECO:0000313" key="5">
    <source>
        <dbReference type="EMBL" id="MBC6681198.1"/>
    </source>
</evidence>
<accession>A0A923NL87</accession>
<evidence type="ECO:0000256" key="3">
    <source>
        <dbReference type="SAM" id="Phobius"/>
    </source>
</evidence>
<keyword evidence="3" id="KW-0472">Membrane</keyword>
<organism evidence="5 6">
    <name type="scientific">Zhenpiania hominis</name>
    <dbReference type="NCBI Taxonomy" id="2763644"/>
    <lineage>
        <taxon>Bacteria</taxon>
        <taxon>Bacillati</taxon>
        <taxon>Bacillota</taxon>
        <taxon>Clostridia</taxon>
        <taxon>Peptostreptococcales</taxon>
        <taxon>Anaerovoracaceae</taxon>
        <taxon>Zhenpiania</taxon>
    </lineage>
</organism>
<evidence type="ECO:0000259" key="4">
    <source>
        <dbReference type="Pfam" id="PF13490"/>
    </source>
</evidence>
<keyword evidence="3" id="KW-0812">Transmembrane</keyword>
<evidence type="ECO:0000313" key="6">
    <source>
        <dbReference type="Proteomes" id="UP000602647"/>
    </source>
</evidence>
<evidence type="ECO:0000256" key="1">
    <source>
        <dbReference type="ARBA" id="ARBA00024353"/>
    </source>
</evidence>
<name>A0A923NL87_9FIRM</name>
<protein>
    <recommendedName>
        <fullName evidence="2">Anti-sigma-W factor RsiW</fullName>
    </recommendedName>
</protein>
<proteinExistence type="inferred from homology"/>
<sequence length="233" mass="26491">MDKQSCNIVQDLLPLYIDEACSEESREVVEAHLKECEACREAFEQMKENLKFPAEHADAKRGLEKIRKVLRKKYVILALVVAAVTGGCMAGSWILQTIEEPIAYEDLKMSVVRDKKDPTLYNLTFNGESYAGLYSEAITLKEDKNCIYEAEIVHCNRSFWTQLFERKPLKNAVMWSFSENPDTTVGYVADEKGNKKVVKTVAAYYQATPGSPRYLLWEADWYKKAHGKSGGIV</sequence>
<keyword evidence="3" id="KW-1133">Transmembrane helix</keyword>
<dbReference type="InterPro" id="IPR041916">
    <property type="entry name" value="Anti_sigma_zinc_sf"/>
</dbReference>
<dbReference type="EMBL" id="JACRYT010000027">
    <property type="protein sequence ID" value="MBC6681198.1"/>
    <property type="molecule type" value="Genomic_DNA"/>
</dbReference>
<comment type="similarity">
    <text evidence="1">Belongs to the zinc-associated anti-sigma factor (ZAS) superfamily. Anti-sigma-W factor family.</text>
</comment>
<reference evidence="5" key="1">
    <citation type="submission" date="2020-08" db="EMBL/GenBank/DDBJ databases">
        <title>Genome public.</title>
        <authorList>
            <person name="Liu C."/>
            <person name="Sun Q."/>
        </authorList>
    </citation>
    <scope>NUCLEOTIDE SEQUENCE</scope>
    <source>
        <strain evidence="5">BX12</strain>
    </source>
</reference>
<gene>
    <name evidence="5" type="ORF">H9L42_15350</name>
</gene>
<dbReference type="InterPro" id="IPR027383">
    <property type="entry name" value="Znf_put"/>
</dbReference>
<feature type="transmembrane region" description="Helical" evidence="3">
    <location>
        <begin position="74"/>
        <end position="95"/>
    </location>
</feature>
<feature type="domain" description="Putative zinc-finger" evidence="4">
    <location>
        <begin position="6"/>
        <end position="40"/>
    </location>
</feature>
<dbReference type="AlphaFoldDB" id="A0A923NL87"/>
<keyword evidence="6" id="KW-1185">Reference proteome</keyword>
<comment type="caution">
    <text evidence="5">The sequence shown here is derived from an EMBL/GenBank/DDBJ whole genome shotgun (WGS) entry which is preliminary data.</text>
</comment>
<dbReference type="Proteomes" id="UP000602647">
    <property type="component" value="Unassembled WGS sequence"/>
</dbReference>
<dbReference type="RefSeq" id="WP_187304293.1">
    <property type="nucleotide sequence ID" value="NZ_JACRYT010000027.1"/>
</dbReference>
<evidence type="ECO:0000256" key="2">
    <source>
        <dbReference type="ARBA" id="ARBA00024438"/>
    </source>
</evidence>